<dbReference type="GO" id="GO:0005737">
    <property type="term" value="C:cytoplasm"/>
    <property type="evidence" value="ECO:0007669"/>
    <property type="project" value="UniProtKB-SubCell"/>
</dbReference>
<reference evidence="10 11" key="1">
    <citation type="journal article" date="2014" name="Genome Biol. Evol.">
        <title>The secreted proteins of Achlya hypogyna and Thraustotheca clavata identify the ancestral oomycete secretome and reveal gene acquisitions by horizontal gene transfer.</title>
        <authorList>
            <person name="Misner I."/>
            <person name="Blouin N."/>
            <person name="Leonard G."/>
            <person name="Richards T.A."/>
            <person name="Lane C.E."/>
        </authorList>
    </citation>
    <scope>NUCLEOTIDE SEQUENCE [LARGE SCALE GENOMIC DNA]</scope>
    <source>
        <strain evidence="10 11">ATCC 48635</strain>
    </source>
</reference>
<dbReference type="STRING" id="1202772.A0A1V9YQ44"/>
<dbReference type="InterPro" id="IPR001375">
    <property type="entry name" value="Peptidase_S9_cat"/>
</dbReference>
<sequence length="742" mass="79914">MTTTATFATTASALLQEIEGAQRTLSGGSLLSTTSSTVHATLVWKHRDLVNGTNVLTTAQHILHGETAVFRGLPTGHNAKATSVSPSQKLRVVVTDAEDKTYRFSFYDDRHLVAVHHTTKELHGALYTGPTDGAIVWAGDEKSVFYLAERIEKDGKAFWANANAKITDADDDLRGTQYERKADWGEQNVGKRTSRIFRLHLATGKIQEVSGVPDDLTCAELEMHAAADTLLFTGISTERRLGLIYCYNRPKHVYALPLTPGSVAAPLVPATVGATTRSARVSPDGRRVAYLSTRDVPTHNTTSFLCVADWATRAETVILEVVDDPSPDYTARPSAAFNGLYMDALLPRTWSGDWLFFNTQVGARIVWKRVHVPSGTLATPAYVHGDATGQEVLLDIVGTTALVAVSTPVEPTAVYAVHLDAGLDVVARTVLDEQTPTRHISHWAIEAVPAVEIPDKEYSPIAASATPLLPKVASGAPYEAIVLLPSTPMPAQGHPVVLDLHGGPHGQSPALYRAPYDYLCALGYAVVTVNYRGSTGYGRLALESLVGRCGTQDVGDCHRALLHVLETHAGKLDASAVHVSGGSHGGFLGAHLIGQYPTFYKSAVLRNPVTNVVSQIFTSDIPDWGLAVSGLGAFESLVATSAVVPTVGDNNNRLACLARMWEMSPMSNDLSKVTTPVLLGLGAKDLRVPPTEGLQLNDSLQHHGVKTRVLWYPEDCHPLDSVKTYADFAVNWALWLHAHQAV</sequence>
<feature type="domain" description="Acylamino-acid-releasing enzyme N-terminal" evidence="9">
    <location>
        <begin position="78"/>
        <end position="415"/>
    </location>
</feature>
<dbReference type="GO" id="GO:0004252">
    <property type="term" value="F:serine-type endopeptidase activity"/>
    <property type="evidence" value="ECO:0007669"/>
    <property type="project" value="TreeGrafter"/>
</dbReference>
<dbReference type="Proteomes" id="UP000243579">
    <property type="component" value="Unassembled WGS sequence"/>
</dbReference>
<comment type="caution">
    <text evidence="10">The sequence shown here is derived from an EMBL/GenBank/DDBJ whole genome shotgun (WGS) entry which is preliminary data.</text>
</comment>
<comment type="subunit">
    <text evidence="4">Homotetramer.</text>
</comment>
<organism evidence="10 11">
    <name type="scientific">Achlya hypogyna</name>
    <name type="common">Oomycete</name>
    <name type="synonym">Protoachlya hypogyna</name>
    <dbReference type="NCBI Taxonomy" id="1202772"/>
    <lineage>
        <taxon>Eukaryota</taxon>
        <taxon>Sar</taxon>
        <taxon>Stramenopiles</taxon>
        <taxon>Oomycota</taxon>
        <taxon>Saprolegniomycetes</taxon>
        <taxon>Saprolegniales</taxon>
        <taxon>Achlyaceae</taxon>
        <taxon>Achlya</taxon>
    </lineage>
</organism>
<evidence type="ECO:0000256" key="4">
    <source>
        <dbReference type="ARBA" id="ARBA00011881"/>
    </source>
</evidence>
<dbReference type="Pfam" id="PF00326">
    <property type="entry name" value="Peptidase_S9"/>
    <property type="match status" value="1"/>
</dbReference>
<keyword evidence="7" id="KW-0378">Hydrolase</keyword>
<dbReference type="Pfam" id="PF19283">
    <property type="entry name" value="APEH_N"/>
    <property type="match status" value="1"/>
</dbReference>
<dbReference type="OrthoDB" id="416344at2759"/>
<dbReference type="GO" id="GO:0006508">
    <property type="term" value="P:proteolysis"/>
    <property type="evidence" value="ECO:0007669"/>
    <property type="project" value="InterPro"/>
</dbReference>
<dbReference type="EC" id="3.4.19.1" evidence="5"/>
<evidence type="ECO:0000256" key="7">
    <source>
        <dbReference type="ARBA" id="ARBA00022801"/>
    </source>
</evidence>
<dbReference type="Gene3D" id="3.40.50.1820">
    <property type="entry name" value="alpha/beta hydrolase"/>
    <property type="match status" value="1"/>
</dbReference>
<dbReference type="EMBL" id="JNBR01001424">
    <property type="protein sequence ID" value="OQR87773.1"/>
    <property type="molecule type" value="Genomic_DNA"/>
</dbReference>
<proteinExistence type="inferred from homology"/>
<evidence type="ECO:0000259" key="8">
    <source>
        <dbReference type="Pfam" id="PF00326"/>
    </source>
</evidence>
<evidence type="ECO:0000313" key="10">
    <source>
        <dbReference type="EMBL" id="OQR87773.1"/>
    </source>
</evidence>
<gene>
    <name evidence="10" type="ORF">ACHHYP_08076</name>
</gene>
<feature type="domain" description="Peptidase S9 prolyl oligopeptidase catalytic" evidence="8">
    <location>
        <begin position="518"/>
        <end position="720"/>
    </location>
</feature>
<protein>
    <recommendedName>
        <fullName evidence="5">acylaminoacyl-peptidase</fullName>
        <ecNumber evidence="5">3.4.19.1</ecNumber>
    </recommendedName>
</protein>
<dbReference type="SUPFAM" id="SSF53474">
    <property type="entry name" value="alpha/beta-Hydrolases"/>
    <property type="match status" value="1"/>
</dbReference>
<dbReference type="PANTHER" id="PTHR42776">
    <property type="entry name" value="SERINE PEPTIDASE S9 FAMILY MEMBER"/>
    <property type="match status" value="1"/>
</dbReference>
<dbReference type="InterPro" id="IPR045550">
    <property type="entry name" value="AARE_N"/>
</dbReference>
<evidence type="ECO:0000256" key="2">
    <source>
        <dbReference type="ARBA" id="ARBA00004496"/>
    </source>
</evidence>
<evidence type="ECO:0000256" key="3">
    <source>
        <dbReference type="ARBA" id="ARBA00010040"/>
    </source>
</evidence>
<dbReference type="PANTHER" id="PTHR42776:SF4">
    <property type="entry name" value="ACYLAMINO-ACID-RELEASING ENZYME"/>
    <property type="match status" value="1"/>
</dbReference>
<dbReference type="AlphaFoldDB" id="A0A1V9YQ44"/>
<evidence type="ECO:0000313" key="11">
    <source>
        <dbReference type="Proteomes" id="UP000243579"/>
    </source>
</evidence>
<evidence type="ECO:0000259" key="9">
    <source>
        <dbReference type="Pfam" id="PF19283"/>
    </source>
</evidence>
<keyword evidence="11" id="KW-1185">Reference proteome</keyword>
<keyword evidence="6" id="KW-0963">Cytoplasm</keyword>
<comment type="catalytic activity">
    <reaction evidence="1">
        <text>Cleavage of an N-acetyl or N-formyl amino acid from the N-terminus of a polypeptide.</text>
        <dbReference type="EC" id="3.4.19.1"/>
    </reaction>
</comment>
<comment type="similarity">
    <text evidence="3">Belongs to the peptidase S9C family.</text>
</comment>
<evidence type="ECO:0000256" key="6">
    <source>
        <dbReference type="ARBA" id="ARBA00022490"/>
    </source>
</evidence>
<dbReference type="InterPro" id="IPR029058">
    <property type="entry name" value="AB_hydrolase_fold"/>
</dbReference>
<evidence type="ECO:0000256" key="5">
    <source>
        <dbReference type="ARBA" id="ARBA00012917"/>
    </source>
</evidence>
<dbReference type="GO" id="GO:0008242">
    <property type="term" value="F:omega peptidase activity"/>
    <property type="evidence" value="ECO:0007669"/>
    <property type="project" value="UniProtKB-EC"/>
</dbReference>
<accession>A0A1V9YQ44</accession>
<evidence type="ECO:0000256" key="1">
    <source>
        <dbReference type="ARBA" id="ARBA00000721"/>
    </source>
</evidence>
<name>A0A1V9YQ44_ACHHY</name>
<dbReference type="SUPFAM" id="SSF82171">
    <property type="entry name" value="DPP6 N-terminal domain-like"/>
    <property type="match status" value="1"/>
</dbReference>
<comment type="subcellular location">
    <subcellularLocation>
        <location evidence="2">Cytoplasm</location>
    </subcellularLocation>
</comment>